<evidence type="ECO:0000313" key="1">
    <source>
        <dbReference type="EMBL" id="MBW0573421.1"/>
    </source>
</evidence>
<dbReference type="AlphaFoldDB" id="A0A9Q3K3Q6"/>
<dbReference type="EMBL" id="AVOT02092026">
    <property type="protein sequence ID" value="MBW0573421.1"/>
    <property type="molecule type" value="Genomic_DNA"/>
</dbReference>
<comment type="caution">
    <text evidence="1">The sequence shown here is derived from an EMBL/GenBank/DDBJ whole genome shotgun (WGS) entry which is preliminary data.</text>
</comment>
<feature type="non-terminal residue" evidence="1">
    <location>
        <position position="87"/>
    </location>
</feature>
<keyword evidence="2" id="KW-1185">Reference proteome</keyword>
<evidence type="ECO:0000313" key="2">
    <source>
        <dbReference type="Proteomes" id="UP000765509"/>
    </source>
</evidence>
<proteinExistence type="predicted"/>
<name>A0A9Q3K3Q6_9BASI</name>
<protein>
    <submittedName>
        <fullName evidence="1">Uncharacterized protein</fullName>
    </submittedName>
</protein>
<sequence length="87" mass="9822">MIADFLTKAVVHRKGGVRTNNSDPVNDLRKSIPTLTEENYPEWRLCISIYLRQKKLLTYCNNPITPALDTAKLTKSESDDLNASNEA</sequence>
<dbReference type="OrthoDB" id="2498930at2759"/>
<dbReference type="Proteomes" id="UP000765509">
    <property type="component" value="Unassembled WGS sequence"/>
</dbReference>
<reference evidence="1" key="1">
    <citation type="submission" date="2021-03" db="EMBL/GenBank/DDBJ databases">
        <title>Draft genome sequence of rust myrtle Austropuccinia psidii MF-1, a brazilian biotype.</title>
        <authorList>
            <person name="Quecine M.C."/>
            <person name="Pachon D.M.R."/>
            <person name="Bonatelli M.L."/>
            <person name="Correr F.H."/>
            <person name="Franceschini L.M."/>
            <person name="Leite T.F."/>
            <person name="Margarido G.R.A."/>
            <person name="Almeida C.A."/>
            <person name="Ferrarezi J.A."/>
            <person name="Labate C.A."/>
        </authorList>
    </citation>
    <scope>NUCLEOTIDE SEQUENCE</scope>
    <source>
        <strain evidence="1">MF-1</strain>
    </source>
</reference>
<organism evidence="1 2">
    <name type="scientific">Austropuccinia psidii MF-1</name>
    <dbReference type="NCBI Taxonomy" id="1389203"/>
    <lineage>
        <taxon>Eukaryota</taxon>
        <taxon>Fungi</taxon>
        <taxon>Dikarya</taxon>
        <taxon>Basidiomycota</taxon>
        <taxon>Pucciniomycotina</taxon>
        <taxon>Pucciniomycetes</taxon>
        <taxon>Pucciniales</taxon>
        <taxon>Sphaerophragmiaceae</taxon>
        <taxon>Austropuccinia</taxon>
    </lineage>
</organism>
<accession>A0A9Q3K3Q6</accession>
<gene>
    <name evidence="1" type="ORF">O181_113136</name>
</gene>